<evidence type="ECO:0000313" key="4">
    <source>
        <dbReference type="EMBL" id="MFC3150795.1"/>
    </source>
</evidence>
<keyword evidence="2" id="KW-1133">Transmembrane helix</keyword>
<dbReference type="SMART" id="SM00271">
    <property type="entry name" value="DnaJ"/>
    <property type="match status" value="1"/>
</dbReference>
<dbReference type="EMBL" id="JBHRSZ010000002">
    <property type="protein sequence ID" value="MFC3150795.1"/>
    <property type="molecule type" value="Genomic_DNA"/>
</dbReference>
<dbReference type="InterPro" id="IPR050817">
    <property type="entry name" value="DjlA_DnaK_co-chaperone"/>
</dbReference>
<gene>
    <name evidence="4" type="primary">djlA</name>
    <name evidence="4" type="ORF">ACFOEK_07135</name>
</gene>
<evidence type="ECO:0000256" key="1">
    <source>
        <dbReference type="ARBA" id="ARBA00023186"/>
    </source>
</evidence>
<dbReference type="SUPFAM" id="SSF46565">
    <property type="entry name" value="Chaperone J-domain"/>
    <property type="match status" value="1"/>
</dbReference>
<keyword evidence="2" id="KW-0812">Transmembrane</keyword>
<dbReference type="InterPro" id="IPR036869">
    <property type="entry name" value="J_dom_sf"/>
</dbReference>
<feature type="domain" description="J" evidence="3">
    <location>
        <begin position="201"/>
        <end position="265"/>
    </location>
</feature>
<evidence type="ECO:0000313" key="5">
    <source>
        <dbReference type="Proteomes" id="UP001595476"/>
    </source>
</evidence>
<proteinExistence type="predicted"/>
<dbReference type="PANTHER" id="PTHR24074">
    <property type="entry name" value="CO-CHAPERONE PROTEIN DJLA"/>
    <property type="match status" value="1"/>
</dbReference>
<keyword evidence="2" id="KW-0472">Membrane</keyword>
<dbReference type="PRINTS" id="PR00625">
    <property type="entry name" value="JDOMAIN"/>
</dbReference>
<dbReference type="InterPro" id="IPR001623">
    <property type="entry name" value="DnaJ_domain"/>
</dbReference>
<dbReference type="Pfam" id="PF00226">
    <property type="entry name" value="DnaJ"/>
    <property type="match status" value="1"/>
</dbReference>
<protein>
    <submittedName>
        <fullName evidence="4">Co-chaperone DjlA</fullName>
    </submittedName>
</protein>
<feature type="transmembrane region" description="Helical" evidence="2">
    <location>
        <begin position="12"/>
        <end position="36"/>
    </location>
</feature>
<name>A0ABV7HAD9_9GAMM</name>
<dbReference type="InterPro" id="IPR029024">
    <property type="entry name" value="TerB-like"/>
</dbReference>
<dbReference type="Proteomes" id="UP001595476">
    <property type="component" value="Unassembled WGS sequence"/>
</dbReference>
<dbReference type="RefSeq" id="WP_386718255.1">
    <property type="nucleotide sequence ID" value="NZ_JBHRSZ010000002.1"/>
</dbReference>
<keyword evidence="1" id="KW-0143">Chaperone</keyword>
<dbReference type="NCBIfam" id="NF006948">
    <property type="entry name" value="PRK09430.1"/>
    <property type="match status" value="1"/>
</dbReference>
<reference evidence="5" key="1">
    <citation type="journal article" date="2019" name="Int. J. Syst. Evol. Microbiol.">
        <title>The Global Catalogue of Microorganisms (GCM) 10K type strain sequencing project: providing services to taxonomists for standard genome sequencing and annotation.</title>
        <authorList>
            <consortium name="The Broad Institute Genomics Platform"/>
            <consortium name="The Broad Institute Genome Sequencing Center for Infectious Disease"/>
            <person name="Wu L."/>
            <person name="Ma J."/>
        </authorList>
    </citation>
    <scope>NUCLEOTIDE SEQUENCE [LARGE SCALE GENOMIC DNA]</scope>
    <source>
        <strain evidence="5">KCTC 52438</strain>
    </source>
</reference>
<comment type="caution">
    <text evidence="4">The sequence shown here is derived from an EMBL/GenBank/DDBJ whole genome shotgun (WGS) entry which is preliminary data.</text>
</comment>
<dbReference type="CDD" id="cd06257">
    <property type="entry name" value="DnaJ"/>
    <property type="match status" value="1"/>
</dbReference>
<organism evidence="4 5">
    <name type="scientific">Litoribrevibacter euphylliae</name>
    <dbReference type="NCBI Taxonomy" id="1834034"/>
    <lineage>
        <taxon>Bacteria</taxon>
        <taxon>Pseudomonadati</taxon>
        <taxon>Pseudomonadota</taxon>
        <taxon>Gammaproteobacteria</taxon>
        <taxon>Oceanospirillales</taxon>
        <taxon>Oceanospirillaceae</taxon>
        <taxon>Litoribrevibacter</taxon>
    </lineage>
</organism>
<evidence type="ECO:0000256" key="2">
    <source>
        <dbReference type="SAM" id="Phobius"/>
    </source>
</evidence>
<sequence length="265" mass="29771">MAKWLGLLVGALLGNALNTAALILLSLSGYLFGVWLERRSDPILRHRKYLSKDHEAFQHLLHQSTFLMMGYLAKADGRVSEQEIATAEEIFDSFHFDSGGRQEAIRLFNAGKHPEFNLDSILNPLASVSRRHRSLIKVFLEIQARIVIADGGMDTARRRPFIMIARQLGFSEQLAGNILRRIQARTSQAKPSDASGLDLESAYALLEVPPNCSKQELKQAYRRAMSEHHPDKLMSQGATEQMIETATEQTQLIQKAYEAITAVRK</sequence>
<dbReference type="Gene3D" id="1.10.3680.10">
    <property type="entry name" value="TerB-like"/>
    <property type="match status" value="1"/>
</dbReference>
<dbReference type="Gene3D" id="1.10.287.110">
    <property type="entry name" value="DnaJ domain"/>
    <property type="match status" value="1"/>
</dbReference>
<accession>A0ABV7HAD9</accession>
<keyword evidence="5" id="KW-1185">Reference proteome</keyword>
<dbReference type="InterPro" id="IPR007791">
    <property type="entry name" value="DjlA_N"/>
</dbReference>
<evidence type="ECO:0000259" key="3">
    <source>
        <dbReference type="PROSITE" id="PS50076"/>
    </source>
</evidence>
<dbReference type="Pfam" id="PF05099">
    <property type="entry name" value="TerB"/>
    <property type="match status" value="1"/>
</dbReference>
<dbReference type="PROSITE" id="PS50076">
    <property type="entry name" value="DNAJ_2"/>
    <property type="match status" value="1"/>
</dbReference>
<dbReference type="CDD" id="cd07316">
    <property type="entry name" value="terB_like_DjlA"/>
    <property type="match status" value="1"/>
</dbReference>